<dbReference type="FunFam" id="2.30.30.140:FF:000018">
    <property type="entry name" value="Serine/threonine-protein kinase 31"/>
    <property type="match status" value="1"/>
</dbReference>
<feature type="compositionally biased region" description="Low complexity" evidence="5">
    <location>
        <begin position="733"/>
        <end position="743"/>
    </location>
</feature>
<feature type="domain" description="TNase-like" evidence="7">
    <location>
        <begin position="31"/>
        <end position="190"/>
    </location>
</feature>
<evidence type="ECO:0000256" key="2">
    <source>
        <dbReference type="ARBA" id="ARBA00022490"/>
    </source>
</evidence>
<dbReference type="Proteomes" id="UP000245783">
    <property type="component" value="Unassembled WGS sequence"/>
</dbReference>
<keyword evidence="9" id="KW-1185">Reference proteome</keyword>
<dbReference type="InParanoid" id="A0A316VQP7"/>
<evidence type="ECO:0000256" key="5">
    <source>
        <dbReference type="SAM" id="MobiDB-lite"/>
    </source>
</evidence>
<dbReference type="InterPro" id="IPR035437">
    <property type="entry name" value="SNase_OB-fold_sf"/>
</dbReference>
<sequence>MATSAATATATASSPASAAAAAGAAGTSANPLQGGVVRSVLSGDTVVVRPKGVGVAVPSSESLIHIAGIAAPRMGSREREDEPQAFASREYLRQLLVGREIRWRQEYTVPVTGGNPRVFAHVFLPPEAPGKPDTNVSHKVLAAGYAKVHDSNTRRNTSSTPEEEEEGGWKSIQRKVQEEAQANANGLWGPDDLLRVDYNMPVDSASFLAEWKGKEIDSVVEQVRDGSMIRVRLFLGARHHQIINLSLAGVKAPRVTGGGGPASNNDPSEPFGEESKFFVESRLMQRNVKIQLLSMPAPTAPTPFAATSSSAPAQLQTATVLIGTALHPVGDIAQFLLSAGLARVVDWHSGMLQGRIEGYRNAERSAKEKRAGMWKNWQPASSQTNGAGAGHAASASSNPSAATLPRNFDAVVTRIVSGDTVHVKRDDANAQEERIYLSSIRQPQPKDEAQAGYAHEAREFLRKRLIGKPVRVQIDYIKRGDGQNEERRCATILTTTGSKETKGASVGELLIQRGLATVMRHRRDDEQRSPEFDKLVLAESVAVAEKKGMHSGKKTEAPKYVDASENAGKANSYLLALKRGARLNAIVDFVASASRFRVLVPREGARIVLVLAGIKAPRTARGPSEKDEAFGREAYDLSTKLANQRDVEVSVDSIDKAGGFIGALYLNKTDNLAVLLVQQGLASVHAYSAENLPYGPQLFEAEKRAKASKLGLWKDWTGEAEEGASASTNGVHGSAPTPTSSSAGSFKGWGGAAAAPVPSVTTARDEYVDVVISDVRGDAGKSQPFAFSVQVLDSNIPALESMQRALNAAAPAPAPAAFAPRSGELVLAKFSGDGAWYRAQVLRAHPAAKNAETVMIDYGSLDLVPFADLRPLDAAKYGKAKLAPMAQNARLSFVKLFEGAQAIGKSAEVDEYALEALDRFREYEGRKLIANIDVRETGNNASLHLTLYDPESATTSPEACINADLVREGWALPDKKLAYWKSRPAMIKAVEDASADARRLHRGIFELGDPTGDD</sequence>
<dbReference type="SMART" id="SM00333">
    <property type="entry name" value="TUDOR"/>
    <property type="match status" value="1"/>
</dbReference>
<reference evidence="8 9" key="1">
    <citation type="journal article" date="2018" name="Mol. Biol. Evol.">
        <title>Broad Genomic Sampling Reveals a Smut Pathogenic Ancestry of the Fungal Clade Ustilaginomycotina.</title>
        <authorList>
            <person name="Kijpornyongpan T."/>
            <person name="Mondo S.J."/>
            <person name="Barry K."/>
            <person name="Sandor L."/>
            <person name="Lee J."/>
            <person name="Lipzen A."/>
            <person name="Pangilinan J."/>
            <person name="LaButti K."/>
            <person name="Hainaut M."/>
            <person name="Henrissat B."/>
            <person name="Grigoriev I.V."/>
            <person name="Spatafora J.W."/>
            <person name="Aime M.C."/>
        </authorList>
    </citation>
    <scope>NUCLEOTIDE SEQUENCE [LARGE SCALE GENOMIC DNA]</scope>
    <source>
        <strain evidence="8 9">MCA 4658</strain>
    </source>
</reference>
<evidence type="ECO:0008006" key="10">
    <source>
        <dbReference type="Google" id="ProtNLM"/>
    </source>
</evidence>
<dbReference type="GO" id="GO:0031047">
    <property type="term" value="P:regulatory ncRNA-mediated gene silencing"/>
    <property type="evidence" value="ECO:0007669"/>
    <property type="project" value="UniProtKB-UniRule"/>
</dbReference>
<gene>
    <name evidence="8" type="ORF">IE81DRAFT_368774</name>
</gene>
<dbReference type="PANTHER" id="PTHR12302">
    <property type="entry name" value="EBNA2 BINDING PROTEIN P100"/>
    <property type="match status" value="1"/>
</dbReference>
<evidence type="ECO:0000313" key="8">
    <source>
        <dbReference type="EMBL" id="PWN39842.1"/>
    </source>
</evidence>
<feature type="region of interest" description="Disordered" evidence="5">
    <location>
        <begin position="721"/>
        <end position="743"/>
    </location>
</feature>
<evidence type="ECO:0000259" key="6">
    <source>
        <dbReference type="PROSITE" id="PS50304"/>
    </source>
</evidence>
<evidence type="ECO:0000256" key="1">
    <source>
        <dbReference type="ARBA" id="ARBA00004496"/>
    </source>
</evidence>
<protein>
    <recommendedName>
        <fullName evidence="10">Transcription factor</fullName>
    </recommendedName>
</protein>
<dbReference type="RefSeq" id="XP_025367002.1">
    <property type="nucleotide sequence ID" value="XM_025517177.1"/>
</dbReference>
<dbReference type="PANTHER" id="PTHR12302:SF2">
    <property type="entry name" value="STAPHYLOCOCCAL NUCLEASE DOMAIN-CONTAINING PROTEIN 1"/>
    <property type="match status" value="1"/>
</dbReference>
<evidence type="ECO:0000313" key="9">
    <source>
        <dbReference type="Proteomes" id="UP000245783"/>
    </source>
</evidence>
<name>A0A316VQP7_9BASI</name>
<dbReference type="SUPFAM" id="SSF63748">
    <property type="entry name" value="Tudor/PWWP/MBT"/>
    <property type="match status" value="1"/>
</dbReference>
<dbReference type="SMART" id="SM00318">
    <property type="entry name" value="SNc"/>
    <property type="match status" value="4"/>
</dbReference>
<dbReference type="PIRSF" id="PIRSF017179">
    <property type="entry name" value="RISC-Tudor-SN"/>
    <property type="match status" value="1"/>
</dbReference>
<dbReference type="CDD" id="cd00175">
    <property type="entry name" value="SNc"/>
    <property type="match status" value="1"/>
</dbReference>
<dbReference type="Pfam" id="PF00567">
    <property type="entry name" value="TUDOR"/>
    <property type="match status" value="1"/>
</dbReference>
<feature type="domain" description="TNase-like" evidence="7">
    <location>
        <begin position="214"/>
        <end position="376"/>
    </location>
</feature>
<dbReference type="GO" id="GO:0006402">
    <property type="term" value="P:mRNA catabolic process"/>
    <property type="evidence" value="ECO:0007669"/>
    <property type="project" value="UniProtKB-UniRule"/>
</dbReference>
<organism evidence="8 9">
    <name type="scientific">Ceraceosorus guamensis</name>
    <dbReference type="NCBI Taxonomy" id="1522189"/>
    <lineage>
        <taxon>Eukaryota</taxon>
        <taxon>Fungi</taxon>
        <taxon>Dikarya</taxon>
        <taxon>Basidiomycota</taxon>
        <taxon>Ustilaginomycotina</taxon>
        <taxon>Exobasidiomycetes</taxon>
        <taxon>Ceraceosorales</taxon>
        <taxon>Ceraceosoraceae</taxon>
        <taxon>Ceraceosorus</taxon>
    </lineage>
</organism>
<dbReference type="FunCoup" id="A0A316VQP7">
    <property type="interactions" value="736"/>
</dbReference>
<dbReference type="GO" id="GO:0031332">
    <property type="term" value="C:RNAi effector complex"/>
    <property type="evidence" value="ECO:0007669"/>
    <property type="project" value="InterPro"/>
</dbReference>
<feature type="region of interest" description="Disordered" evidence="5">
    <location>
        <begin position="149"/>
        <end position="171"/>
    </location>
</feature>
<feature type="domain" description="TNase-like" evidence="7">
    <location>
        <begin position="406"/>
        <end position="715"/>
    </location>
</feature>
<dbReference type="GO" id="GO:0005634">
    <property type="term" value="C:nucleus"/>
    <property type="evidence" value="ECO:0007669"/>
    <property type="project" value="TreeGrafter"/>
</dbReference>
<evidence type="ECO:0000256" key="4">
    <source>
        <dbReference type="PIRNR" id="PIRNR017179"/>
    </source>
</evidence>
<dbReference type="FunFam" id="2.40.50.90:FF:000002">
    <property type="entry name" value="Staphylococcal nuclease domain-containing protein"/>
    <property type="match status" value="1"/>
</dbReference>
<dbReference type="InterPro" id="IPR016071">
    <property type="entry name" value="Staphylococal_nuclease_OB-fold"/>
</dbReference>
<dbReference type="GO" id="GO:0005829">
    <property type="term" value="C:cytosol"/>
    <property type="evidence" value="ECO:0007669"/>
    <property type="project" value="UniProtKB-UniRule"/>
</dbReference>
<dbReference type="GeneID" id="37039047"/>
<dbReference type="OrthoDB" id="10023235at2759"/>
<comment type="subcellular location">
    <subcellularLocation>
        <location evidence="1 4">Cytoplasm</location>
    </subcellularLocation>
</comment>
<dbReference type="AlphaFoldDB" id="A0A316VQP7"/>
<dbReference type="GO" id="GO:0004518">
    <property type="term" value="F:nuclease activity"/>
    <property type="evidence" value="ECO:0007669"/>
    <property type="project" value="TreeGrafter"/>
</dbReference>
<dbReference type="InterPro" id="IPR002999">
    <property type="entry name" value="Tudor"/>
</dbReference>
<dbReference type="SUPFAM" id="SSF50199">
    <property type="entry name" value="Staphylococcal nuclease"/>
    <property type="match status" value="5"/>
</dbReference>
<keyword evidence="2 4" id="KW-0963">Cytoplasm</keyword>
<dbReference type="InterPro" id="IPR016685">
    <property type="entry name" value="Silence_cplx_Nase-comp_TudorSN"/>
</dbReference>
<accession>A0A316VQP7</accession>
<feature type="compositionally biased region" description="Low complexity" evidence="5">
    <location>
        <begin position="390"/>
        <end position="402"/>
    </location>
</feature>
<proteinExistence type="predicted"/>
<evidence type="ECO:0000256" key="3">
    <source>
        <dbReference type="ARBA" id="ARBA00022737"/>
    </source>
</evidence>
<feature type="domain" description="Tudor" evidence="6">
    <location>
        <begin position="819"/>
        <end position="879"/>
    </location>
</feature>
<dbReference type="Gene3D" id="2.40.50.90">
    <property type="match status" value="5"/>
</dbReference>
<dbReference type="PROSITE" id="PS50304">
    <property type="entry name" value="TUDOR"/>
    <property type="match status" value="1"/>
</dbReference>
<evidence type="ECO:0000259" key="7">
    <source>
        <dbReference type="PROSITE" id="PS50830"/>
    </source>
</evidence>
<dbReference type="Pfam" id="PF00565">
    <property type="entry name" value="SNase"/>
    <property type="match status" value="3"/>
</dbReference>
<dbReference type="EMBL" id="KZ819442">
    <property type="protein sequence ID" value="PWN39842.1"/>
    <property type="molecule type" value="Genomic_DNA"/>
</dbReference>
<dbReference type="GO" id="GO:0003723">
    <property type="term" value="F:RNA binding"/>
    <property type="evidence" value="ECO:0007669"/>
    <property type="project" value="UniProtKB-UniRule"/>
</dbReference>
<keyword evidence="3" id="KW-0677">Repeat</keyword>
<dbReference type="STRING" id="1522189.A0A316VQP7"/>
<dbReference type="PROSITE" id="PS50830">
    <property type="entry name" value="TNASE_3"/>
    <property type="match status" value="3"/>
</dbReference>
<feature type="region of interest" description="Disordered" evidence="5">
    <location>
        <begin position="370"/>
        <end position="403"/>
    </location>
</feature>
<dbReference type="Gene3D" id="2.30.30.140">
    <property type="match status" value="1"/>
</dbReference>